<dbReference type="EMBL" id="CP021111">
    <property type="protein sequence ID" value="ARP96412.1"/>
    <property type="molecule type" value="Genomic_DNA"/>
</dbReference>
<dbReference type="KEGG" id="bgm:CAL15_19790"/>
<protein>
    <submittedName>
        <fullName evidence="1">Uncharacterized protein</fullName>
    </submittedName>
</protein>
<dbReference type="OrthoDB" id="9135709at2"/>
<dbReference type="Proteomes" id="UP000194161">
    <property type="component" value="Chromosome"/>
</dbReference>
<organism evidence="1 2">
    <name type="scientific">Bordetella genomosp. 13</name>
    <dbReference type="NCBI Taxonomy" id="463040"/>
    <lineage>
        <taxon>Bacteria</taxon>
        <taxon>Pseudomonadati</taxon>
        <taxon>Pseudomonadota</taxon>
        <taxon>Betaproteobacteria</taxon>
        <taxon>Burkholderiales</taxon>
        <taxon>Alcaligenaceae</taxon>
        <taxon>Bordetella</taxon>
    </lineage>
</organism>
<accession>A0A1W6ZGH3</accession>
<proteinExistence type="predicted"/>
<reference evidence="1 2" key="1">
    <citation type="submission" date="2017-05" db="EMBL/GenBank/DDBJ databases">
        <title>Complete and WGS of Bordetella genogroups.</title>
        <authorList>
            <person name="Spilker T."/>
            <person name="LiPuma J."/>
        </authorList>
    </citation>
    <scope>NUCLEOTIDE SEQUENCE [LARGE SCALE GENOMIC DNA]</scope>
    <source>
        <strain evidence="1 2">AU7206</strain>
    </source>
</reference>
<dbReference type="RefSeq" id="WP_086080064.1">
    <property type="nucleotide sequence ID" value="NZ_CP021111.1"/>
</dbReference>
<gene>
    <name evidence="1" type="ORF">CAL15_19790</name>
</gene>
<dbReference type="AlphaFoldDB" id="A0A1W6ZGH3"/>
<keyword evidence="2" id="KW-1185">Reference proteome</keyword>
<evidence type="ECO:0000313" key="1">
    <source>
        <dbReference type="EMBL" id="ARP96412.1"/>
    </source>
</evidence>
<evidence type="ECO:0000313" key="2">
    <source>
        <dbReference type="Proteomes" id="UP000194161"/>
    </source>
</evidence>
<sequence length="217" mass="24597">MVLSLTAAALCLTLPGCALIEQYRAEQEARRLAAYQQKVDDHEEVRVACEQPFERPEIAVLRQKIPPLTQQPTIVQMADKTRPNARQKAALKALDELLQDCRIKQGWLENRYSSVTYPAHVAGAERSRALLSELWAGKLTFGQYNKGRQEIVALYERESVELRQQLQIVAAQERAAEAAEATRRAAESAERAAWAERRTVCKRDGRKLRCKDEVVAR</sequence>
<name>A0A1W6ZGH3_9BORD</name>
<dbReference type="STRING" id="463040.CAL15_19790"/>